<evidence type="ECO:0000256" key="1">
    <source>
        <dbReference type="SAM" id="SignalP"/>
    </source>
</evidence>
<evidence type="ECO:0000313" key="2">
    <source>
        <dbReference type="EMBL" id="LAB01987.1"/>
    </source>
</evidence>
<feature type="chain" id="PRO_5013568699" description="Secreted protein" evidence="1">
    <location>
        <begin position="22"/>
        <end position="117"/>
    </location>
</feature>
<reference evidence="2" key="1">
    <citation type="submission" date="2017-07" db="EMBL/GenBank/DDBJ databases">
        <authorList>
            <person name="Mikheyev A."/>
            <person name="Grau M."/>
        </authorList>
    </citation>
    <scope>NUCLEOTIDE SEQUENCE</scope>
    <source>
        <tissue evidence="2">Venom_gland</tissue>
    </source>
</reference>
<protein>
    <recommendedName>
        <fullName evidence="3">Secreted protein</fullName>
    </recommendedName>
</protein>
<proteinExistence type="predicted"/>
<dbReference type="AlphaFoldDB" id="A0A2D4JZR0"/>
<reference evidence="2" key="2">
    <citation type="submission" date="2017-11" db="EMBL/GenBank/DDBJ databases">
        <title>Coralsnake Venomics: Analyses of Venom Gland Transcriptomes and Proteomes of Six Brazilian Taxa.</title>
        <authorList>
            <person name="Aird S.D."/>
            <person name="Jorge da Silva N."/>
            <person name="Qiu L."/>
            <person name="Villar-Briones A."/>
            <person name="Aparecida-Saddi V."/>
            <person name="Campos-Telles M.P."/>
            <person name="Grau M."/>
            <person name="Mikheyev A.S."/>
        </authorList>
    </citation>
    <scope>NUCLEOTIDE SEQUENCE</scope>
    <source>
        <tissue evidence="2">Venom_gland</tissue>
    </source>
</reference>
<keyword evidence="1" id="KW-0732">Signal</keyword>
<accession>A0A2D4JZR0</accession>
<evidence type="ECO:0008006" key="3">
    <source>
        <dbReference type="Google" id="ProtNLM"/>
    </source>
</evidence>
<dbReference type="EMBL" id="IACL01017650">
    <property type="protein sequence ID" value="LAB01987.1"/>
    <property type="molecule type" value="Transcribed_RNA"/>
</dbReference>
<name>A0A2D4JZR0_9SAUR</name>
<organism evidence="2">
    <name type="scientific">Micrurus paraensis</name>
    <dbReference type="NCBI Taxonomy" id="1970185"/>
    <lineage>
        <taxon>Eukaryota</taxon>
        <taxon>Metazoa</taxon>
        <taxon>Chordata</taxon>
        <taxon>Craniata</taxon>
        <taxon>Vertebrata</taxon>
        <taxon>Euteleostomi</taxon>
        <taxon>Lepidosauria</taxon>
        <taxon>Squamata</taxon>
        <taxon>Bifurcata</taxon>
        <taxon>Unidentata</taxon>
        <taxon>Episquamata</taxon>
        <taxon>Toxicofera</taxon>
        <taxon>Serpentes</taxon>
        <taxon>Colubroidea</taxon>
        <taxon>Elapidae</taxon>
        <taxon>Elapinae</taxon>
        <taxon>Micrurus</taxon>
    </lineage>
</organism>
<feature type="signal peptide" evidence="1">
    <location>
        <begin position="1"/>
        <end position="21"/>
    </location>
</feature>
<sequence length="117" mass="13239">MKLTGLLWIPLALHTPEGTKSQQHCNAHTPPPKTPLHPQMATIKYNSQPLFMHSTCNAVVPISTHPFWGGCFTHSLKDPSYYFLGGGERERKKERAETMATFKHRNCWLGWLAKTAP</sequence>